<comment type="caution">
    <text evidence="2">The sequence shown here is derived from an EMBL/GenBank/DDBJ whole genome shotgun (WGS) entry which is preliminary data.</text>
</comment>
<feature type="region of interest" description="Disordered" evidence="1">
    <location>
        <begin position="74"/>
        <end position="126"/>
    </location>
</feature>
<sequence>MRGSAGRWCAGRDGDGVDVSASERGAGRGPRIVSADGRGSKERFGGTSVGGRLIGKQPGSRVWWRREGCRERGRRRTCGNSDEGDEGRFRGALQRGSEGARVIENEADEETGESSRRADREEGDLRGRAEVRDRSYGECVWWIRGGGGGSLRRTRLIGWRRNEEMQLDDEQSVRMIVVKSPGYEMRERRSSWLSEIGTLGTVWGRGGEDVRCFSGGGKKSETRTISLGRLSEGEAEAEREREREERDVVVCYLLKAGLRYDDYNLTKSGQGGNVRKISIIGLGLKARVGLAKQSSSN</sequence>
<reference evidence="2" key="1">
    <citation type="journal article" date="2022" name="Int. J. Mol. Sci.">
        <title>Draft Genome of Tanacetum Coccineum: Genomic Comparison of Closely Related Tanacetum-Family Plants.</title>
        <authorList>
            <person name="Yamashiro T."/>
            <person name="Shiraishi A."/>
            <person name="Nakayama K."/>
            <person name="Satake H."/>
        </authorList>
    </citation>
    <scope>NUCLEOTIDE SEQUENCE</scope>
</reference>
<evidence type="ECO:0000313" key="3">
    <source>
        <dbReference type="Proteomes" id="UP001151760"/>
    </source>
</evidence>
<organism evidence="2 3">
    <name type="scientific">Tanacetum coccineum</name>
    <dbReference type="NCBI Taxonomy" id="301880"/>
    <lineage>
        <taxon>Eukaryota</taxon>
        <taxon>Viridiplantae</taxon>
        <taxon>Streptophyta</taxon>
        <taxon>Embryophyta</taxon>
        <taxon>Tracheophyta</taxon>
        <taxon>Spermatophyta</taxon>
        <taxon>Magnoliopsida</taxon>
        <taxon>eudicotyledons</taxon>
        <taxon>Gunneridae</taxon>
        <taxon>Pentapetalae</taxon>
        <taxon>asterids</taxon>
        <taxon>campanulids</taxon>
        <taxon>Asterales</taxon>
        <taxon>Asteraceae</taxon>
        <taxon>Asteroideae</taxon>
        <taxon>Anthemideae</taxon>
        <taxon>Anthemidinae</taxon>
        <taxon>Tanacetum</taxon>
    </lineage>
</organism>
<feature type="region of interest" description="Disordered" evidence="1">
    <location>
        <begin position="1"/>
        <end position="57"/>
    </location>
</feature>
<feature type="compositionally biased region" description="Basic and acidic residues" evidence="1">
    <location>
        <begin position="113"/>
        <end position="126"/>
    </location>
</feature>
<gene>
    <name evidence="2" type="ORF">Tco_0749362</name>
</gene>
<proteinExistence type="predicted"/>
<accession>A0ABQ4YZ75</accession>
<reference evidence="2" key="2">
    <citation type="submission" date="2022-01" db="EMBL/GenBank/DDBJ databases">
        <authorList>
            <person name="Yamashiro T."/>
            <person name="Shiraishi A."/>
            <person name="Satake H."/>
            <person name="Nakayama K."/>
        </authorList>
    </citation>
    <scope>NUCLEOTIDE SEQUENCE</scope>
</reference>
<evidence type="ECO:0000313" key="2">
    <source>
        <dbReference type="EMBL" id="GJS82821.1"/>
    </source>
</evidence>
<protein>
    <submittedName>
        <fullName evidence="2">Uncharacterized protein</fullName>
    </submittedName>
</protein>
<keyword evidence="3" id="KW-1185">Reference proteome</keyword>
<name>A0ABQ4YZ75_9ASTR</name>
<dbReference type="EMBL" id="BQNB010010854">
    <property type="protein sequence ID" value="GJS82821.1"/>
    <property type="molecule type" value="Genomic_DNA"/>
</dbReference>
<evidence type="ECO:0000256" key="1">
    <source>
        <dbReference type="SAM" id="MobiDB-lite"/>
    </source>
</evidence>
<dbReference type="Proteomes" id="UP001151760">
    <property type="component" value="Unassembled WGS sequence"/>
</dbReference>